<dbReference type="Pfam" id="PF19938">
    <property type="entry name" value="DUF6400"/>
    <property type="match status" value="1"/>
</dbReference>
<dbReference type="AlphaFoldDB" id="A0A918FZA3"/>
<dbReference type="InterPro" id="IPR045649">
    <property type="entry name" value="DUF6400"/>
</dbReference>
<evidence type="ECO:0000256" key="1">
    <source>
        <dbReference type="SAM" id="MobiDB-lite"/>
    </source>
</evidence>
<reference evidence="2" key="2">
    <citation type="submission" date="2020-09" db="EMBL/GenBank/DDBJ databases">
        <authorList>
            <person name="Sun Q."/>
            <person name="Ohkuma M."/>
        </authorList>
    </citation>
    <scope>NUCLEOTIDE SEQUENCE</scope>
    <source>
        <strain evidence="2">JCM 4386</strain>
    </source>
</reference>
<reference evidence="2" key="1">
    <citation type="journal article" date="2014" name="Int. J. Syst. Evol. Microbiol.">
        <title>Complete genome sequence of Corynebacterium casei LMG S-19264T (=DSM 44701T), isolated from a smear-ripened cheese.</title>
        <authorList>
            <consortium name="US DOE Joint Genome Institute (JGI-PGF)"/>
            <person name="Walter F."/>
            <person name="Albersmeier A."/>
            <person name="Kalinowski J."/>
            <person name="Ruckert C."/>
        </authorList>
    </citation>
    <scope>NUCLEOTIDE SEQUENCE</scope>
    <source>
        <strain evidence="2">JCM 4386</strain>
    </source>
</reference>
<dbReference type="Proteomes" id="UP000606194">
    <property type="component" value="Unassembled WGS sequence"/>
</dbReference>
<keyword evidence="3" id="KW-1185">Reference proteome</keyword>
<evidence type="ECO:0000313" key="2">
    <source>
        <dbReference type="EMBL" id="GGS03054.1"/>
    </source>
</evidence>
<comment type="caution">
    <text evidence="2">The sequence shown here is derived from an EMBL/GenBank/DDBJ whole genome shotgun (WGS) entry which is preliminary data.</text>
</comment>
<protein>
    <submittedName>
        <fullName evidence="2">Uncharacterized protein</fullName>
    </submittedName>
</protein>
<evidence type="ECO:0000313" key="3">
    <source>
        <dbReference type="Proteomes" id="UP000606194"/>
    </source>
</evidence>
<proteinExistence type="predicted"/>
<dbReference type="EMBL" id="BMTL01000020">
    <property type="protein sequence ID" value="GGS03054.1"/>
    <property type="molecule type" value="Genomic_DNA"/>
</dbReference>
<sequence length="122" mass="13094">MTSPTRSCRGEDRLPTFGRMSTRDRALPGDPDEPAAASRPAERPDAVPTVDLAVDLGAHEMLRRAHVLDALGPDWDPVAALRGEEAAYDLLYSGLDAEQQRVYDELVSAGVLPSRGDGRAAP</sequence>
<accession>A0A918FZA3</accession>
<gene>
    <name evidence="2" type="ORF">GCM10010269_47450</name>
</gene>
<organism evidence="2 3">
    <name type="scientific">Streptomyces humidus</name>
    <dbReference type="NCBI Taxonomy" id="52259"/>
    <lineage>
        <taxon>Bacteria</taxon>
        <taxon>Bacillati</taxon>
        <taxon>Actinomycetota</taxon>
        <taxon>Actinomycetes</taxon>
        <taxon>Kitasatosporales</taxon>
        <taxon>Streptomycetaceae</taxon>
        <taxon>Streptomyces</taxon>
    </lineage>
</organism>
<name>A0A918FZA3_9ACTN</name>
<feature type="region of interest" description="Disordered" evidence="1">
    <location>
        <begin position="1"/>
        <end position="47"/>
    </location>
</feature>